<evidence type="ECO:0000313" key="1">
    <source>
        <dbReference type="EMBL" id="KAH8982420.1"/>
    </source>
</evidence>
<accession>A0AAD4Q3Y6</accession>
<sequence length="342" mass="38449">MLRHPPPFPILINYRASSWTVKKDNLALALMRHRSRVRGITLRRPYTNIEKFFTALSYPFPELESLEICPPNDRGRALVLPATSHPDAYPSATSLVELALTLRVAHIARPEASLLTNLQRMSCLRRLELNVVEWPNINPTRTYPPASAGDVVSLSKLTHLLFSGHRLYLQALVVGLAAPSLQHLDAEVCGYPHGFPGPIPHLCKFICDTECQFTTVRLGLSYTKFRFYACTGPQSDDNPPFRITRLNPVSLEEMGQELSRPLSTVEELIVAWDVEKLQTEGRIQTNQWRGFCYHVPQVKMVRVSATLALDVAHSFQQEGGEPIPNLLPTLERVERGNGQDAL</sequence>
<organism evidence="1 2">
    <name type="scientific">Lactarius akahatsu</name>
    <dbReference type="NCBI Taxonomy" id="416441"/>
    <lineage>
        <taxon>Eukaryota</taxon>
        <taxon>Fungi</taxon>
        <taxon>Dikarya</taxon>
        <taxon>Basidiomycota</taxon>
        <taxon>Agaricomycotina</taxon>
        <taxon>Agaricomycetes</taxon>
        <taxon>Russulales</taxon>
        <taxon>Russulaceae</taxon>
        <taxon>Lactarius</taxon>
    </lineage>
</organism>
<dbReference type="Proteomes" id="UP001201163">
    <property type="component" value="Unassembled WGS sequence"/>
</dbReference>
<gene>
    <name evidence="1" type="ORF">EDB92DRAFT_1952311</name>
</gene>
<evidence type="ECO:0000313" key="2">
    <source>
        <dbReference type="Proteomes" id="UP001201163"/>
    </source>
</evidence>
<protein>
    <submittedName>
        <fullName evidence="1">Uncharacterized protein</fullName>
    </submittedName>
</protein>
<keyword evidence="2" id="KW-1185">Reference proteome</keyword>
<dbReference type="AlphaFoldDB" id="A0AAD4Q3Y6"/>
<reference evidence="1" key="1">
    <citation type="submission" date="2022-01" db="EMBL/GenBank/DDBJ databases">
        <title>Comparative genomics reveals a dynamic genome evolution in the ectomycorrhizal milk-cap (Lactarius) mushrooms.</title>
        <authorList>
            <consortium name="DOE Joint Genome Institute"/>
            <person name="Lebreton A."/>
            <person name="Tang N."/>
            <person name="Kuo A."/>
            <person name="LaButti K."/>
            <person name="Drula E."/>
            <person name="Barry K."/>
            <person name="Clum A."/>
            <person name="Lipzen A."/>
            <person name="Mousain D."/>
            <person name="Ng V."/>
            <person name="Wang R."/>
            <person name="Wang X."/>
            <person name="Dai Y."/>
            <person name="Henrissat B."/>
            <person name="Grigoriev I.V."/>
            <person name="Guerin-Laguette A."/>
            <person name="Yu F."/>
            <person name="Martin F.M."/>
        </authorList>
    </citation>
    <scope>NUCLEOTIDE SEQUENCE</scope>
    <source>
        <strain evidence="1">QP</strain>
    </source>
</reference>
<name>A0AAD4Q3Y6_9AGAM</name>
<proteinExistence type="predicted"/>
<dbReference type="EMBL" id="JAKELL010000100">
    <property type="protein sequence ID" value="KAH8982420.1"/>
    <property type="molecule type" value="Genomic_DNA"/>
</dbReference>
<comment type="caution">
    <text evidence="1">The sequence shown here is derived from an EMBL/GenBank/DDBJ whole genome shotgun (WGS) entry which is preliminary data.</text>
</comment>